<evidence type="ECO:0000256" key="2">
    <source>
        <dbReference type="ARBA" id="ARBA00006679"/>
    </source>
</evidence>
<keyword evidence="3" id="KW-1003">Cell membrane</keyword>
<evidence type="ECO:0000313" key="9">
    <source>
        <dbReference type="Proteomes" id="UP001430919"/>
    </source>
</evidence>
<keyword evidence="9" id="KW-1185">Reference proteome</keyword>
<comment type="subcellular location">
    <subcellularLocation>
        <location evidence="1">Cell membrane</location>
        <topology evidence="1">Multi-pass membrane protein</topology>
    </subcellularLocation>
</comment>
<feature type="transmembrane region" description="Helical" evidence="7">
    <location>
        <begin position="105"/>
        <end position="126"/>
    </location>
</feature>
<organism evidence="8 9">
    <name type="scientific">Flavobacterium pisciphilum</name>
    <dbReference type="NCBI Taxonomy" id="2893755"/>
    <lineage>
        <taxon>Bacteria</taxon>
        <taxon>Pseudomonadati</taxon>
        <taxon>Bacteroidota</taxon>
        <taxon>Flavobacteriia</taxon>
        <taxon>Flavobacteriales</taxon>
        <taxon>Flavobacteriaceae</taxon>
        <taxon>Flavobacterium</taxon>
    </lineage>
</organism>
<feature type="transmembrane region" description="Helical" evidence="7">
    <location>
        <begin position="7"/>
        <end position="26"/>
    </location>
</feature>
<gene>
    <name evidence="8" type="ORF">LNQ49_11360</name>
</gene>
<evidence type="ECO:0000256" key="7">
    <source>
        <dbReference type="SAM" id="Phobius"/>
    </source>
</evidence>
<comment type="caution">
    <text evidence="8">The sequence shown here is derived from an EMBL/GenBank/DDBJ whole genome shotgun (WGS) entry which is preliminary data.</text>
</comment>
<feature type="transmembrane region" description="Helical" evidence="7">
    <location>
        <begin position="46"/>
        <end position="65"/>
    </location>
</feature>
<dbReference type="InterPro" id="IPR032808">
    <property type="entry name" value="DoxX"/>
</dbReference>
<proteinExistence type="inferred from homology"/>
<protein>
    <submittedName>
        <fullName evidence="8">DoxX family protein</fullName>
    </submittedName>
</protein>
<dbReference type="EMBL" id="JAJJMO010000001">
    <property type="protein sequence ID" value="MCC9072178.1"/>
    <property type="molecule type" value="Genomic_DNA"/>
</dbReference>
<name>A0ABS8MU59_9FLAO</name>
<dbReference type="InterPro" id="IPR051907">
    <property type="entry name" value="DoxX-like_oxidoreductase"/>
</dbReference>
<evidence type="ECO:0000256" key="1">
    <source>
        <dbReference type="ARBA" id="ARBA00004651"/>
    </source>
</evidence>
<evidence type="ECO:0000256" key="6">
    <source>
        <dbReference type="ARBA" id="ARBA00023136"/>
    </source>
</evidence>
<sequence>MKKNQNIGLLILRITIAFPMFIYGISKLFNGISFIQNVLEDKGLPIFLSYGVYVGEIIAPLLMIIGFRTRLAAVFFSINCLTAIFLTQTAFIFQLNENGGWALELLGIYLFGAIGIYFTGAGKIALSSKSKWD</sequence>
<dbReference type="Pfam" id="PF07681">
    <property type="entry name" value="DoxX"/>
    <property type="match status" value="1"/>
</dbReference>
<dbReference type="RefSeq" id="WP_229988942.1">
    <property type="nucleotide sequence ID" value="NZ_JAJJMO010000001.1"/>
</dbReference>
<feature type="transmembrane region" description="Helical" evidence="7">
    <location>
        <begin position="72"/>
        <end position="93"/>
    </location>
</feature>
<evidence type="ECO:0000313" key="8">
    <source>
        <dbReference type="EMBL" id="MCC9072178.1"/>
    </source>
</evidence>
<accession>A0ABS8MU59</accession>
<evidence type="ECO:0000256" key="5">
    <source>
        <dbReference type="ARBA" id="ARBA00022989"/>
    </source>
</evidence>
<dbReference type="Proteomes" id="UP001430919">
    <property type="component" value="Unassembled WGS sequence"/>
</dbReference>
<comment type="similarity">
    <text evidence="2">Belongs to the DoxX family.</text>
</comment>
<keyword evidence="6 7" id="KW-0472">Membrane</keyword>
<reference evidence="8" key="1">
    <citation type="submission" date="2021-11" db="EMBL/GenBank/DDBJ databases">
        <title>Description of novel Flavobacterium species.</title>
        <authorList>
            <person name="Saticioglu I.B."/>
            <person name="Ay H."/>
            <person name="Altun S."/>
            <person name="Duman M."/>
        </authorList>
    </citation>
    <scope>NUCLEOTIDE SEQUENCE</scope>
    <source>
        <strain evidence="8">F-65</strain>
    </source>
</reference>
<dbReference type="PANTHER" id="PTHR33452">
    <property type="entry name" value="OXIDOREDUCTASE CATD-RELATED"/>
    <property type="match status" value="1"/>
</dbReference>
<keyword evidence="5 7" id="KW-1133">Transmembrane helix</keyword>
<evidence type="ECO:0000256" key="3">
    <source>
        <dbReference type="ARBA" id="ARBA00022475"/>
    </source>
</evidence>
<evidence type="ECO:0000256" key="4">
    <source>
        <dbReference type="ARBA" id="ARBA00022692"/>
    </source>
</evidence>
<dbReference type="PANTHER" id="PTHR33452:SF1">
    <property type="entry name" value="INNER MEMBRANE PROTEIN YPHA-RELATED"/>
    <property type="match status" value="1"/>
</dbReference>
<keyword evidence="4 7" id="KW-0812">Transmembrane</keyword>